<dbReference type="PROSITE" id="PS50928">
    <property type="entry name" value="ABC_TM1"/>
    <property type="match status" value="1"/>
</dbReference>
<feature type="domain" description="ABC transmembrane type-1" evidence="8">
    <location>
        <begin position="75"/>
        <end position="265"/>
    </location>
</feature>
<evidence type="ECO:0000313" key="9">
    <source>
        <dbReference type="EMBL" id="AXQ57100.1"/>
    </source>
</evidence>
<evidence type="ECO:0000256" key="7">
    <source>
        <dbReference type="RuleBase" id="RU363032"/>
    </source>
</evidence>
<comment type="subcellular location">
    <subcellularLocation>
        <location evidence="1 7">Cell membrane</location>
        <topology evidence="1 7">Multi-pass membrane protein</topology>
    </subcellularLocation>
</comment>
<keyword evidence="3" id="KW-1003">Cell membrane</keyword>
<dbReference type="EMBL" id="CP031742">
    <property type="protein sequence ID" value="AXQ57100.1"/>
    <property type="molecule type" value="Genomic_DNA"/>
</dbReference>
<evidence type="ECO:0000256" key="3">
    <source>
        <dbReference type="ARBA" id="ARBA00022475"/>
    </source>
</evidence>
<dbReference type="PANTHER" id="PTHR30614:SF21">
    <property type="entry name" value="AMINO ACID ABC TRANSPORTER PERMEASE"/>
    <property type="match status" value="1"/>
</dbReference>
<dbReference type="InterPro" id="IPR000515">
    <property type="entry name" value="MetI-like"/>
</dbReference>
<dbReference type="Pfam" id="PF00528">
    <property type="entry name" value="BPD_transp_1"/>
    <property type="match status" value="1"/>
</dbReference>
<gene>
    <name evidence="9" type="ORF">D0C37_22490</name>
</gene>
<dbReference type="Gene3D" id="1.10.3720.10">
    <property type="entry name" value="MetI-like"/>
    <property type="match status" value="1"/>
</dbReference>
<dbReference type="SUPFAM" id="SSF161098">
    <property type="entry name" value="MetI-like"/>
    <property type="match status" value="1"/>
</dbReference>
<dbReference type="Proteomes" id="UP000259636">
    <property type="component" value="Chromosome"/>
</dbReference>
<evidence type="ECO:0000256" key="1">
    <source>
        <dbReference type="ARBA" id="ARBA00004651"/>
    </source>
</evidence>
<feature type="transmembrane region" description="Helical" evidence="7">
    <location>
        <begin position="144"/>
        <end position="163"/>
    </location>
</feature>
<dbReference type="CDD" id="cd06261">
    <property type="entry name" value="TM_PBP2"/>
    <property type="match status" value="1"/>
</dbReference>
<dbReference type="GO" id="GO:0022857">
    <property type="term" value="F:transmembrane transporter activity"/>
    <property type="evidence" value="ECO:0007669"/>
    <property type="project" value="InterPro"/>
</dbReference>
<dbReference type="GeneID" id="300116915"/>
<dbReference type="AlphaFoldDB" id="A0A385DGL7"/>
<evidence type="ECO:0000256" key="4">
    <source>
        <dbReference type="ARBA" id="ARBA00022692"/>
    </source>
</evidence>
<protein>
    <submittedName>
        <fullName evidence="9">Amino acid ABC transporter permease</fullName>
    </submittedName>
</protein>
<dbReference type="KEGG" id="sky:D0C37_22490"/>
<sequence>MTATTPAPAPAHPLRDITGPRARARHRLLEIGAYVLLAAGLSYVVARAAERGELSARAWQPFTEPGLWAFVGHGLLNNLRAAAAGMLLSVVIGVLLGVALLATARLVRWPARAAVELFRSVPLLLLLYFISLVLPSWGLDLSDFWFLVIGLTLFNAAVIGDIVRAGILALPRGQTEAAHALGFSTLGGLRYVILPQALRAMSPALVSQLVILLKGTALAFVLGGYIELLRSATIIGNYFSASVLQAYLVAALIFMAANLALAAAARRLETRGRRRYGKAVLSAGEAA</sequence>
<keyword evidence="2 7" id="KW-0813">Transport</keyword>
<keyword evidence="4 7" id="KW-0812">Transmembrane</keyword>
<dbReference type="GO" id="GO:0043190">
    <property type="term" value="C:ATP-binding cassette (ABC) transporter complex"/>
    <property type="evidence" value="ECO:0007669"/>
    <property type="project" value="InterPro"/>
</dbReference>
<evidence type="ECO:0000313" key="10">
    <source>
        <dbReference type="Proteomes" id="UP000259636"/>
    </source>
</evidence>
<dbReference type="GO" id="GO:0006865">
    <property type="term" value="P:amino acid transport"/>
    <property type="evidence" value="ECO:0007669"/>
    <property type="project" value="TreeGrafter"/>
</dbReference>
<accession>A0A385DGL7</accession>
<feature type="transmembrane region" description="Helical" evidence="7">
    <location>
        <begin position="116"/>
        <end position="138"/>
    </location>
</feature>
<name>A0A385DGL7_9ACTN</name>
<reference evidence="9 10" key="1">
    <citation type="submission" date="2018-08" db="EMBL/GenBank/DDBJ databases">
        <authorList>
            <person name="Ferrada E.E."/>
            <person name="Latorre B.A."/>
        </authorList>
    </citation>
    <scope>NUCLEOTIDE SEQUENCE [LARGE SCALE GENOMIC DNA]</scope>
    <source>
        <strain evidence="9 10">VK-A60T</strain>
    </source>
</reference>
<keyword evidence="6 7" id="KW-0472">Membrane</keyword>
<evidence type="ECO:0000256" key="6">
    <source>
        <dbReference type="ARBA" id="ARBA00023136"/>
    </source>
</evidence>
<organism evidence="9 10">
    <name type="scientific">Streptomyces koyangensis</name>
    <dbReference type="NCBI Taxonomy" id="188770"/>
    <lineage>
        <taxon>Bacteria</taxon>
        <taxon>Bacillati</taxon>
        <taxon>Actinomycetota</taxon>
        <taxon>Actinomycetes</taxon>
        <taxon>Kitasatosporales</taxon>
        <taxon>Streptomycetaceae</taxon>
        <taxon>Streptomyces</taxon>
        <taxon>Streptomyces aurantiacus group</taxon>
    </lineage>
</organism>
<dbReference type="InterPro" id="IPR010065">
    <property type="entry name" value="AA_ABC_transptr_permease_3TM"/>
</dbReference>
<keyword evidence="5 7" id="KW-1133">Transmembrane helix</keyword>
<evidence type="ECO:0000256" key="2">
    <source>
        <dbReference type="ARBA" id="ARBA00022448"/>
    </source>
</evidence>
<feature type="transmembrane region" description="Helical" evidence="7">
    <location>
        <begin position="205"/>
        <end position="226"/>
    </location>
</feature>
<feature type="transmembrane region" description="Helical" evidence="7">
    <location>
        <begin position="31"/>
        <end position="49"/>
    </location>
</feature>
<feature type="transmembrane region" description="Helical" evidence="7">
    <location>
        <begin position="246"/>
        <end position="265"/>
    </location>
</feature>
<dbReference type="InterPro" id="IPR043429">
    <property type="entry name" value="ArtM/GltK/GlnP/TcyL/YhdX-like"/>
</dbReference>
<dbReference type="InterPro" id="IPR035906">
    <property type="entry name" value="MetI-like_sf"/>
</dbReference>
<dbReference type="PANTHER" id="PTHR30614">
    <property type="entry name" value="MEMBRANE COMPONENT OF AMINO ACID ABC TRANSPORTER"/>
    <property type="match status" value="1"/>
</dbReference>
<feature type="transmembrane region" description="Helical" evidence="7">
    <location>
        <begin position="81"/>
        <end position="104"/>
    </location>
</feature>
<comment type="similarity">
    <text evidence="7">Belongs to the binding-protein-dependent transport system permease family.</text>
</comment>
<dbReference type="NCBIfam" id="TIGR01726">
    <property type="entry name" value="HEQRo_perm_3TM"/>
    <property type="match status" value="1"/>
</dbReference>
<evidence type="ECO:0000256" key="5">
    <source>
        <dbReference type="ARBA" id="ARBA00022989"/>
    </source>
</evidence>
<evidence type="ECO:0000259" key="8">
    <source>
        <dbReference type="PROSITE" id="PS50928"/>
    </source>
</evidence>
<proteinExistence type="inferred from homology"/>
<dbReference type="RefSeq" id="WP_117350131.1">
    <property type="nucleotide sequence ID" value="NZ_CP031742.1"/>
</dbReference>